<dbReference type="Proteomes" id="UP000737391">
    <property type="component" value="Unassembled WGS sequence"/>
</dbReference>
<sequence>MKDLREALLDPSPKGISEHTLSETAAQNEESVRQSIARGEDLEEPRGAAFHNRTWVISDRFCNVGDGVDSLEGHLHDLWHMYYQLARHTSHETPEHDRVVLDILKIQGRTLTRPVPGLFGVNIARTVEGTLWNDLPFLVTDMTKFWVDNAAKLSSAHRINFASFLAKLAATHVSKDKMCQTALVLFRSALEEPRELNTGQASDQEDRSRDMRELDLVRLLPCVSVWIKEAGYNLMQLSDVSWNGCPSATGDGGSMFVDSELGKRCPYGFTPWRWMYWLKRLYEIRDEAKEAKEERLEEYATDTLESMLGAAVERNSEVLRAYKSAGKEVHEDKYLSCLIDPAQSLEELAMGRMNDAADTE</sequence>
<evidence type="ECO:0000313" key="3">
    <source>
        <dbReference type="Proteomes" id="UP000737391"/>
    </source>
</evidence>
<comment type="caution">
    <text evidence="2">The sequence shown here is derived from an EMBL/GenBank/DDBJ whole genome shotgun (WGS) entry which is preliminary data.</text>
</comment>
<dbReference type="PANTHER" id="PTHR38797">
    <property type="entry name" value="NUCLEAR PORE COMPLEX PROTEIN NUP85-RELATED"/>
    <property type="match status" value="1"/>
</dbReference>
<dbReference type="InterPro" id="IPR022085">
    <property type="entry name" value="OpdG"/>
</dbReference>
<protein>
    <submittedName>
        <fullName evidence="2">Uncharacterized protein</fullName>
    </submittedName>
</protein>
<feature type="region of interest" description="Disordered" evidence="1">
    <location>
        <begin position="1"/>
        <end position="40"/>
    </location>
</feature>
<accession>A0A9P5EGE9</accession>
<proteinExistence type="predicted"/>
<gene>
    <name evidence="2" type="ORF">FAGAP_3785</name>
</gene>
<dbReference type="EMBL" id="LUFC02000219">
    <property type="protein sequence ID" value="KAF4500018.1"/>
    <property type="molecule type" value="Genomic_DNA"/>
</dbReference>
<dbReference type="PANTHER" id="PTHR38797:SF7">
    <property type="entry name" value="TRANSCRIPTION FACTOR DOMAIN-CONTAINING PROTEIN"/>
    <property type="match status" value="1"/>
</dbReference>
<organism evidence="2 3">
    <name type="scientific">Fusarium agapanthi</name>
    <dbReference type="NCBI Taxonomy" id="1803897"/>
    <lineage>
        <taxon>Eukaryota</taxon>
        <taxon>Fungi</taxon>
        <taxon>Dikarya</taxon>
        <taxon>Ascomycota</taxon>
        <taxon>Pezizomycotina</taxon>
        <taxon>Sordariomycetes</taxon>
        <taxon>Hypocreomycetidae</taxon>
        <taxon>Hypocreales</taxon>
        <taxon>Nectriaceae</taxon>
        <taxon>Fusarium</taxon>
        <taxon>Fusarium fujikuroi species complex</taxon>
    </lineage>
</organism>
<name>A0A9P5EGE9_9HYPO</name>
<dbReference type="Pfam" id="PF12311">
    <property type="entry name" value="DUF3632"/>
    <property type="match status" value="1"/>
</dbReference>
<reference evidence="2" key="1">
    <citation type="submission" date="2020-01" db="EMBL/GenBank/DDBJ databases">
        <title>Identification and distribution of gene clusters putatively required for synthesis of sphingolipid metabolism inhibitors in phylogenetically diverse species of the filamentous fungus Fusarium.</title>
        <authorList>
            <person name="Kim H.-S."/>
            <person name="Busman M."/>
            <person name="Brown D.W."/>
            <person name="Divon H."/>
            <person name="Uhlig S."/>
            <person name="Proctor R.H."/>
        </authorList>
    </citation>
    <scope>NUCLEOTIDE SEQUENCE</scope>
    <source>
        <strain evidence="2">NRRL 31653</strain>
    </source>
</reference>
<dbReference type="AlphaFoldDB" id="A0A9P5EGE9"/>
<dbReference type="InterPro" id="IPR053204">
    <property type="entry name" value="Oxopyrrolidines_Biosynth-assoc"/>
</dbReference>
<dbReference type="OrthoDB" id="5403091at2759"/>
<evidence type="ECO:0000256" key="1">
    <source>
        <dbReference type="SAM" id="MobiDB-lite"/>
    </source>
</evidence>
<keyword evidence="3" id="KW-1185">Reference proteome</keyword>
<evidence type="ECO:0000313" key="2">
    <source>
        <dbReference type="EMBL" id="KAF4500018.1"/>
    </source>
</evidence>